<keyword evidence="2" id="KW-1185">Reference proteome</keyword>
<evidence type="ECO:0000313" key="2">
    <source>
        <dbReference type="Proteomes" id="UP001642487"/>
    </source>
</evidence>
<evidence type="ECO:0000313" key="1">
    <source>
        <dbReference type="EMBL" id="CAK9317789.1"/>
    </source>
</evidence>
<dbReference type="Proteomes" id="UP001642487">
    <property type="component" value="Chromosome 3"/>
</dbReference>
<proteinExistence type="predicted"/>
<feature type="non-terminal residue" evidence="1">
    <location>
        <position position="1"/>
    </location>
</feature>
<accession>A0ABP0YBG7</accession>
<feature type="non-terminal residue" evidence="1">
    <location>
        <position position="112"/>
    </location>
</feature>
<reference evidence="1 2" key="1">
    <citation type="submission" date="2024-03" db="EMBL/GenBank/DDBJ databases">
        <authorList>
            <person name="Gkanogiannis A."/>
            <person name="Becerra Lopez-Lavalle L."/>
        </authorList>
    </citation>
    <scope>NUCLEOTIDE SEQUENCE [LARGE SCALE GENOMIC DNA]</scope>
</reference>
<organism evidence="1 2">
    <name type="scientific">Citrullus colocynthis</name>
    <name type="common">colocynth</name>
    <dbReference type="NCBI Taxonomy" id="252529"/>
    <lineage>
        <taxon>Eukaryota</taxon>
        <taxon>Viridiplantae</taxon>
        <taxon>Streptophyta</taxon>
        <taxon>Embryophyta</taxon>
        <taxon>Tracheophyta</taxon>
        <taxon>Spermatophyta</taxon>
        <taxon>Magnoliopsida</taxon>
        <taxon>eudicotyledons</taxon>
        <taxon>Gunneridae</taxon>
        <taxon>Pentapetalae</taxon>
        <taxon>rosids</taxon>
        <taxon>fabids</taxon>
        <taxon>Cucurbitales</taxon>
        <taxon>Cucurbitaceae</taxon>
        <taxon>Benincaseae</taxon>
        <taxon>Citrullus</taxon>
    </lineage>
</organism>
<sequence>LRRELFSSSLPSPISTSSAAVLLQVFKDSRFGCSVYTLCFCLKFDFKFRGSVAASDLRCSIGFFLCSSVIVRLFSPSTSLAIETEPEPSHLVFRGNGNFPCVRNRPISFSNL</sequence>
<protein>
    <submittedName>
        <fullName evidence="1">Uncharacterized protein</fullName>
    </submittedName>
</protein>
<name>A0ABP0YBG7_9ROSI</name>
<gene>
    <name evidence="1" type="ORF">CITCOLO1_LOCUS9738</name>
</gene>
<dbReference type="EMBL" id="OZ021737">
    <property type="protein sequence ID" value="CAK9317789.1"/>
    <property type="molecule type" value="Genomic_DNA"/>
</dbReference>